<dbReference type="STRING" id="329046.A0A1Y2CFK1"/>
<evidence type="ECO:0000256" key="1">
    <source>
        <dbReference type="ARBA" id="ARBA00004123"/>
    </source>
</evidence>
<dbReference type="GO" id="GO:0005655">
    <property type="term" value="C:nucleolar ribonuclease P complex"/>
    <property type="evidence" value="ECO:0007669"/>
    <property type="project" value="TreeGrafter"/>
</dbReference>
<evidence type="ECO:0000256" key="2">
    <source>
        <dbReference type="ARBA" id="ARBA00007331"/>
    </source>
</evidence>
<comment type="subcellular location">
    <subcellularLocation>
        <location evidence="1">Nucleus</location>
    </subcellularLocation>
</comment>
<dbReference type="GO" id="GO:0008033">
    <property type="term" value="P:tRNA processing"/>
    <property type="evidence" value="ECO:0007669"/>
    <property type="project" value="UniProtKB-KW"/>
</dbReference>
<dbReference type="SUPFAM" id="SSF89550">
    <property type="entry name" value="PHP domain-like"/>
    <property type="match status" value="1"/>
</dbReference>
<dbReference type="AlphaFoldDB" id="A0A1Y2CFK1"/>
<name>A0A1Y2CFK1_9FUNG</name>
<dbReference type="InterPro" id="IPR002738">
    <property type="entry name" value="RNase_P_p30"/>
</dbReference>
<dbReference type="InterPro" id="IPR016195">
    <property type="entry name" value="Pol/histidinol_Pase-like"/>
</dbReference>
<dbReference type="OrthoDB" id="17948at2759"/>
<accession>A0A1Y2CFK1</accession>
<dbReference type="Pfam" id="PF01876">
    <property type="entry name" value="RNase_P_p30"/>
    <property type="match status" value="1"/>
</dbReference>
<comment type="caution">
    <text evidence="4">The sequence shown here is derived from an EMBL/GenBank/DDBJ whole genome shotgun (WGS) entry which is preliminary data.</text>
</comment>
<keyword evidence="3" id="KW-0819">tRNA processing</keyword>
<protein>
    <submittedName>
        <fullName evidence="4">PHP domain-like protein</fullName>
    </submittedName>
</protein>
<gene>
    <name evidence="4" type="ORF">BCR33DRAFT_697126</name>
</gene>
<dbReference type="Gene3D" id="3.20.20.140">
    <property type="entry name" value="Metal-dependent hydrolases"/>
    <property type="match status" value="1"/>
</dbReference>
<dbReference type="PANTHER" id="PTHR13031">
    <property type="entry name" value="RIBONUCLEASE P SUBUNIT P30"/>
    <property type="match status" value="1"/>
</dbReference>
<keyword evidence="5" id="KW-1185">Reference proteome</keyword>
<proteinExistence type="inferred from homology"/>
<reference evidence="4 5" key="1">
    <citation type="submission" date="2016-07" db="EMBL/GenBank/DDBJ databases">
        <title>Pervasive Adenine N6-methylation of Active Genes in Fungi.</title>
        <authorList>
            <consortium name="DOE Joint Genome Institute"/>
            <person name="Mondo S.J."/>
            <person name="Dannebaum R.O."/>
            <person name="Kuo R.C."/>
            <person name="Labutti K."/>
            <person name="Haridas S."/>
            <person name="Kuo A."/>
            <person name="Salamov A."/>
            <person name="Ahrendt S.R."/>
            <person name="Lipzen A."/>
            <person name="Sullivan W."/>
            <person name="Andreopoulos W.B."/>
            <person name="Clum A."/>
            <person name="Lindquist E."/>
            <person name="Daum C."/>
            <person name="Ramamoorthy G.K."/>
            <person name="Gryganskyi A."/>
            <person name="Culley D."/>
            <person name="Magnuson J.K."/>
            <person name="James T.Y."/>
            <person name="O'Malley M.A."/>
            <person name="Stajich J.E."/>
            <person name="Spatafora J.W."/>
            <person name="Visel A."/>
            <person name="Grigoriev I.V."/>
        </authorList>
    </citation>
    <scope>NUCLEOTIDE SEQUENCE [LARGE SCALE GENOMIC DNA]</scope>
    <source>
        <strain evidence="4 5">JEL800</strain>
    </source>
</reference>
<dbReference type="Proteomes" id="UP000193642">
    <property type="component" value="Unassembled WGS sequence"/>
</dbReference>
<evidence type="ECO:0000313" key="4">
    <source>
        <dbReference type="EMBL" id="ORY45584.1"/>
    </source>
</evidence>
<evidence type="ECO:0000313" key="5">
    <source>
        <dbReference type="Proteomes" id="UP000193642"/>
    </source>
</evidence>
<dbReference type="PANTHER" id="PTHR13031:SF0">
    <property type="entry name" value="RIBONUCLEASE P PROTEIN SUBUNIT P30"/>
    <property type="match status" value="1"/>
</dbReference>
<sequence>MFFDLNLPAGSLGASEYAAALEMQQRFGVTVVARNTEVKSLSNLRDSRATPGLAPEVSQSDAKQTTFRILERLTIVLDDSNTNLRIDAGNQKLQNYDVLAVKPLTEKALLSAVNADVDIIQLDLSTKLPFNLRKTTLNTAIQKGIYFELSYGPCIRDQNARRNIISNLQSILRVTAGKHLVVTSDAIRALDLRSPHDVMNLLQVFGLPDKYARDAITTSPRSVLYHAATRRDTLKGFVSVEPLDALTEGVKWKMGDVPTGKELEEGADFVSFGDLSGFE</sequence>
<dbReference type="EMBL" id="MCGO01000019">
    <property type="protein sequence ID" value="ORY45584.1"/>
    <property type="molecule type" value="Genomic_DNA"/>
</dbReference>
<comment type="similarity">
    <text evidence="2">Belongs to the eukaryotic/archaeal RNase P protein component 3 family.</text>
</comment>
<dbReference type="GO" id="GO:0003723">
    <property type="term" value="F:RNA binding"/>
    <property type="evidence" value="ECO:0007669"/>
    <property type="project" value="TreeGrafter"/>
</dbReference>
<organism evidence="4 5">
    <name type="scientific">Rhizoclosmatium globosum</name>
    <dbReference type="NCBI Taxonomy" id="329046"/>
    <lineage>
        <taxon>Eukaryota</taxon>
        <taxon>Fungi</taxon>
        <taxon>Fungi incertae sedis</taxon>
        <taxon>Chytridiomycota</taxon>
        <taxon>Chytridiomycota incertae sedis</taxon>
        <taxon>Chytridiomycetes</taxon>
        <taxon>Chytridiales</taxon>
        <taxon>Chytriomycetaceae</taxon>
        <taxon>Rhizoclosmatium</taxon>
    </lineage>
</organism>
<evidence type="ECO:0000256" key="3">
    <source>
        <dbReference type="ARBA" id="ARBA00022694"/>
    </source>
</evidence>